<dbReference type="SMART" id="SM00318">
    <property type="entry name" value="SNc"/>
    <property type="match status" value="2"/>
</dbReference>
<gene>
    <name evidence="3" type="ORF">BaRGS_00013989</name>
</gene>
<evidence type="ECO:0000259" key="2">
    <source>
        <dbReference type="PROSITE" id="PS50830"/>
    </source>
</evidence>
<evidence type="ECO:0000313" key="4">
    <source>
        <dbReference type="Proteomes" id="UP001519460"/>
    </source>
</evidence>
<reference evidence="3 4" key="1">
    <citation type="journal article" date="2023" name="Sci. Data">
        <title>Genome assembly of the Korean intertidal mud-creeper Batillaria attramentaria.</title>
        <authorList>
            <person name="Patra A.K."/>
            <person name="Ho P.T."/>
            <person name="Jun S."/>
            <person name="Lee S.J."/>
            <person name="Kim Y."/>
            <person name="Won Y.J."/>
        </authorList>
    </citation>
    <scope>NUCLEOTIDE SEQUENCE [LARGE SCALE GENOMIC DNA]</scope>
    <source>
        <strain evidence="3">Wonlab-2016</strain>
    </source>
</reference>
<dbReference type="PANTHER" id="PTHR12302:SF2">
    <property type="entry name" value="STAPHYLOCOCCAL NUCLEASE DOMAIN-CONTAINING PROTEIN 1"/>
    <property type="match status" value="1"/>
</dbReference>
<keyword evidence="4" id="KW-1185">Reference proteome</keyword>
<sequence>VLSGDTVVIRGQPKGGPPPEKTVCLSNIQAPKLARRANPNVEGSTETKDEPYAWEAREFLRKKLVGREVAFYLEYKTPAGREYGALYLGKGFGFFGPQAPVQNPSTQGPPSEVNLEEDEPEEDVFDNRSLFLPAFKAIFQAVPEDLCPRSDPSDNPRFWSAIDRAEGRPAPAVQSDKLPLEPGFVQMLEEFNSKVSKLKEGQFLDLNNIPRYALKPTWYHFHNMEEFEIRVPALDADVNSIGDPAGPPLTSAKSLAKHEMANAEFARLNFAISSFLSLGSLAINNLASDPHVPDRLDMISNIARAMGRAATHVGSLSLASACNADLARRDAILSRSLLSPHHRQSLRQAPCGYPTLFAEEISRWKLRGLLNRQHAVVVKPELTLSQNAVGAGSPFVEDAAPRAAEVVDVASSKPLLPQPPSYDSLLPSPGPPPLPPSAPDHPKWLDISWLKAGVPLTETPPQITVCVDASTQGWGALLLPEFLTSSGIWDSASAVHHINVLELLAVHEALKVWKEKVAHKRVMILSDNASVVAYIRNQGGTRSPELCLVVWKLLMWALENHTSVTGTPLVKSGGYDAAVEPMLFLVVVDAIDLQGLKGWIHGTQYQHLWLKLVKAGDCAMHEGFKQVRATKAHDLYYSPTDIKIPLDIVPILVQCHEMMAPAGMRDGENLTESLVAEGLVDVRRMGLKKDDVDQQRLIQLEEAAKAASKGKHGAEANTHVRDIKWSIENPRNFVDSHHNKPVDAVIEHVRDGCTVRAFLLPSFDYVTIMLSGVKTDDEGKQVADPFAEECKFFTESRLLQRDVKIILEGVSNQNLLGTILHPRVQHSVKQTAAKGTTNFHDECSYKKFLETEEYKHTQMELRVQIDSRGLGLTGFFLHRTFSSIKRRDLQGQK</sequence>
<dbReference type="InterPro" id="IPR012337">
    <property type="entry name" value="RNaseH-like_sf"/>
</dbReference>
<dbReference type="FunFam" id="2.40.50.90:FF:000002">
    <property type="entry name" value="Staphylococcal nuclease domain-containing protein"/>
    <property type="match status" value="1"/>
</dbReference>
<dbReference type="SUPFAM" id="SSF50199">
    <property type="entry name" value="Staphylococcal nuclease"/>
    <property type="match status" value="2"/>
</dbReference>
<proteinExistence type="predicted"/>
<feature type="domain" description="TNase-like" evidence="2">
    <location>
        <begin position="1"/>
        <end position="94"/>
    </location>
</feature>
<dbReference type="PROSITE" id="PS50830">
    <property type="entry name" value="TNASE_3"/>
    <property type="match status" value="1"/>
</dbReference>
<feature type="region of interest" description="Disordered" evidence="1">
    <location>
        <begin position="1"/>
        <end position="22"/>
    </location>
</feature>
<dbReference type="InterPro" id="IPR016071">
    <property type="entry name" value="Staphylococal_nuclease_OB-fold"/>
</dbReference>
<evidence type="ECO:0000313" key="3">
    <source>
        <dbReference type="EMBL" id="KAK7494862.1"/>
    </source>
</evidence>
<feature type="non-terminal residue" evidence="3">
    <location>
        <position position="1"/>
    </location>
</feature>
<dbReference type="Gene3D" id="2.40.50.90">
    <property type="match status" value="3"/>
</dbReference>
<protein>
    <recommendedName>
        <fullName evidence="2">TNase-like domain-containing protein</fullName>
    </recommendedName>
</protein>
<evidence type="ECO:0000256" key="1">
    <source>
        <dbReference type="SAM" id="MobiDB-lite"/>
    </source>
</evidence>
<accession>A0ABD0L6T9</accession>
<dbReference type="EMBL" id="JACVVK020000080">
    <property type="protein sequence ID" value="KAK7494862.1"/>
    <property type="molecule type" value="Genomic_DNA"/>
</dbReference>
<dbReference type="CDD" id="cd09275">
    <property type="entry name" value="RNase_HI_RT_DIRS1"/>
    <property type="match status" value="1"/>
</dbReference>
<dbReference type="Proteomes" id="UP001519460">
    <property type="component" value="Unassembled WGS sequence"/>
</dbReference>
<comment type="caution">
    <text evidence="3">The sequence shown here is derived from an EMBL/GenBank/DDBJ whole genome shotgun (WGS) entry which is preliminary data.</text>
</comment>
<organism evidence="3 4">
    <name type="scientific">Batillaria attramentaria</name>
    <dbReference type="NCBI Taxonomy" id="370345"/>
    <lineage>
        <taxon>Eukaryota</taxon>
        <taxon>Metazoa</taxon>
        <taxon>Spiralia</taxon>
        <taxon>Lophotrochozoa</taxon>
        <taxon>Mollusca</taxon>
        <taxon>Gastropoda</taxon>
        <taxon>Caenogastropoda</taxon>
        <taxon>Sorbeoconcha</taxon>
        <taxon>Cerithioidea</taxon>
        <taxon>Batillariidae</taxon>
        <taxon>Batillaria</taxon>
    </lineage>
</organism>
<name>A0ABD0L6T9_9CAEN</name>
<dbReference type="SUPFAM" id="SSF53098">
    <property type="entry name" value="Ribonuclease H-like"/>
    <property type="match status" value="1"/>
</dbReference>
<dbReference type="PANTHER" id="PTHR12302">
    <property type="entry name" value="EBNA2 BINDING PROTEIN P100"/>
    <property type="match status" value="1"/>
</dbReference>
<dbReference type="AlphaFoldDB" id="A0ABD0L6T9"/>
<dbReference type="InterPro" id="IPR035437">
    <property type="entry name" value="SNase_OB-fold_sf"/>
</dbReference>